<dbReference type="AlphaFoldDB" id="A0A9W7KMY2"/>
<keyword evidence="3" id="KW-1185">Reference proteome</keyword>
<name>A0A9W7KMY2_9PROT</name>
<sequence>MPPAPDRRSGPAVRLALVGGNRPSKPFVWTKPADAILAKLARLPAPFEWVSVPASGARRRTGAKGRLTSEGAVDSRHSCQ</sequence>
<dbReference type="Proteomes" id="UP000480854">
    <property type="component" value="Unassembled WGS sequence"/>
</dbReference>
<dbReference type="EMBL" id="QOKW01000056">
    <property type="protein sequence ID" value="KAA0675734.1"/>
    <property type="molecule type" value="Genomic_DNA"/>
</dbReference>
<feature type="region of interest" description="Disordered" evidence="1">
    <location>
        <begin position="56"/>
        <end position="80"/>
    </location>
</feature>
<gene>
    <name evidence="2" type="ORF">DS843_30265</name>
</gene>
<dbReference type="OrthoDB" id="2375382at2"/>
<proteinExistence type="predicted"/>
<protein>
    <submittedName>
        <fullName evidence="2">Uncharacterized protein</fullName>
    </submittedName>
</protein>
<accession>A0A9W7KMY2</accession>
<comment type="caution">
    <text evidence="2">The sequence shown here is derived from an EMBL/GenBank/DDBJ whole genome shotgun (WGS) entry which is preliminary data.</text>
</comment>
<evidence type="ECO:0000256" key="1">
    <source>
        <dbReference type="SAM" id="MobiDB-lite"/>
    </source>
</evidence>
<evidence type="ECO:0000313" key="3">
    <source>
        <dbReference type="Proteomes" id="UP000480854"/>
    </source>
</evidence>
<organism evidence="2 3">
    <name type="scientific">Roseomonas genomospecies 6</name>
    <dbReference type="NCBI Taxonomy" id="214106"/>
    <lineage>
        <taxon>Bacteria</taxon>
        <taxon>Pseudomonadati</taxon>
        <taxon>Pseudomonadota</taxon>
        <taxon>Alphaproteobacteria</taxon>
        <taxon>Acetobacterales</taxon>
        <taxon>Roseomonadaceae</taxon>
        <taxon>Roseomonas</taxon>
    </lineage>
</organism>
<evidence type="ECO:0000313" key="2">
    <source>
        <dbReference type="EMBL" id="KAA0675734.1"/>
    </source>
</evidence>
<reference evidence="2 3" key="1">
    <citation type="submission" date="2018-07" db="EMBL/GenBank/DDBJ databases">
        <title>Genome sequence of Azospirillum sp. ATCC 49961.</title>
        <authorList>
            <person name="Sant'Anna F.H."/>
            <person name="Baldani J.I."/>
            <person name="Zilli J.E."/>
            <person name="Reis V.M."/>
            <person name="Hartmann A."/>
            <person name="Cruz L."/>
            <person name="de Souza E.M."/>
            <person name="de Oliveira Pedrosa F."/>
            <person name="Passaglia L.M.P."/>
        </authorList>
    </citation>
    <scope>NUCLEOTIDE SEQUENCE [LARGE SCALE GENOMIC DNA]</scope>
    <source>
        <strain evidence="2 3">ATCC 49961</strain>
    </source>
</reference>